<evidence type="ECO:0000313" key="9">
    <source>
        <dbReference type="Proteomes" id="UP000557307"/>
    </source>
</evidence>
<evidence type="ECO:0000256" key="6">
    <source>
        <dbReference type="ARBA" id="ARBA00023136"/>
    </source>
</evidence>
<dbReference type="Pfam" id="PF07681">
    <property type="entry name" value="DoxX"/>
    <property type="match status" value="1"/>
</dbReference>
<dbReference type="PANTHER" id="PTHR33452">
    <property type="entry name" value="OXIDOREDUCTASE CATD-RELATED"/>
    <property type="match status" value="1"/>
</dbReference>
<evidence type="ECO:0000256" key="7">
    <source>
        <dbReference type="SAM" id="Phobius"/>
    </source>
</evidence>
<dbReference type="InterPro" id="IPR051907">
    <property type="entry name" value="DoxX-like_oxidoreductase"/>
</dbReference>
<keyword evidence="5 7" id="KW-1133">Transmembrane helix</keyword>
<evidence type="ECO:0000256" key="5">
    <source>
        <dbReference type="ARBA" id="ARBA00022989"/>
    </source>
</evidence>
<name>A0A840TV18_9BACT</name>
<evidence type="ECO:0000313" key="8">
    <source>
        <dbReference type="EMBL" id="MBB5283928.1"/>
    </source>
</evidence>
<keyword evidence="6 7" id="KW-0472">Membrane</keyword>
<feature type="transmembrane region" description="Helical" evidence="7">
    <location>
        <begin position="105"/>
        <end position="126"/>
    </location>
</feature>
<sequence>MKKSIDSGMFISRIAVGFPMLFYGISKVQTGVGFIESLLVEKGLPAFLAYGVYAGEVVAPILIIVGFRTRLAGLVFAINCLTAIVLAQSTSIFKLNDSGGWALELLAIYLLMGISLLCTGAGKIAISSQHPWD</sequence>
<feature type="transmembrane region" description="Helical" evidence="7">
    <location>
        <begin position="7"/>
        <end position="26"/>
    </location>
</feature>
<evidence type="ECO:0000256" key="1">
    <source>
        <dbReference type="ARBA" id="ARBA00004651"/>
    </source>
</evidence>
<keyword evidence="4 7" id="KW-0812">Transmembrane</keyword>
<dbReference type="InterPro" id="IPR032808">
    <property type="entry name" value="DoxX"/>
</dbReference>
<dbReference type="AlphaFoldDB" id="A0A840TV18"/>
<dbReference type="PANTHER" id="PTHR33452:SF1">
    <property type="entry name" value="INNER MEMBRANE PROTEIN YPHA-RELATED"/>
    <property type="match status" value="1"/>
</dbReference>
<accession>A0A840TV18</accession>
<gene>
    <name evidence="8" type="ORF">HNQ92_002071</name>
</gene>
<evidence type="ECO:0000256" key="4">
    <source>
        <dbReference type="ARBA" id="ARBA00022692"/>
    </source>
</evidence>
<feature type="transmembrane region" description="Helical" evidence="7">
    <location>
        <begin position="74"/>
        <end position="93"/>
    </location>
</feature>
<organism evidence="8 9">
    <name type="scientific">Rhabdobacter roseus</name>
    <dbReference type="NCBI Taxonomy" id="1655419"/>
    <lineage>
        <taxon>Bacteria</taxon>
        <taxon>Pseudomonadati</taxon>
        <taxon>Bacteroidota</taxon>
        <taxon>Cytophagia</taxon>
        <taxon>Cytophagales</taxon>
        <taxon>Cytophagaceae</taxon>
        <taxon>Rhabdobacter</taxon>
    </lineage>
</organism>
<dbReference type="GO" id="GO:0005886">
    <property type="term" value="C:plasma membrane"/>
    <property type="evidence" value="ECO:0007669"/>
    <property type="project" value="UniProtKB-SubCell"/>
</dbReference>
<dbReference type="EMBL" id="JACHGF010000003">
    <property type="protein sequence ID" value="MBB5283928.1"/>
    <property type="molecule type" value="Genomic_DNA"/>
</dbReference>
<evidence type="ECO:0000256" key="2">
    <source>
        <dbReference type="ARBA" id="ARBA00006679"/>
    </source>
</evidence>
<evidence type="ECO:0000256" key="3">
    <source>
        <dbReference type="ARBA" id="ARBA00022475"/>
    </source>
</evidence>
<keyword evidence="9" id="KW-1185">Reference proteome</keyword>
<feature type="transmembrane region" description="Helical" evidence="7">
    <location>
        <begin position="46"/>
        <end position="67"/>
    </location>
</feature>
<protein>
    <submittedName>
        <fullName evidence="8">Putative oxidoreductase</fullName>
    </submittedName>
</protein>
<proteinExistence type="inferred from homology"/>
<comment type="similarity">
    <text evidence="2">Belongs to the DoxX family.</text>
</comment>
<reference evidence="8 9" key="1">
    <citation type="submission" date="2020-08" db="EMBL/GenBank/DDBJ databases">
        <title>Genomic Encyclopedia of Type Strains, Phase IV (KMG-IV): sequencing the most valuable type-strain genomes for metagenomic binning, comparative biology and taxonomic classification.</title>
        <authorList>
            <person name="Goeker M."/>
        </authorList>
    </citation>
    <scope>NUCLEOTIDE SEQUENCE [LARGE SCALE GENOMIC DNA]</scope>
    <source>
        <strain evidence="8 9">DSM 105074</strain>
    </source>
</reference>
<dbReference type="Proteomes" id="UP000557307">
    <property type="component" value="Unassembled WGS sequence"/>
</dbReference>
<comment type="caution">
    <text evidence="8">The sequence shown here is derived from an EMBL/GenBank/DDBJ whole genome shotgun (WGS) entry which is preliminary data.</text>
</comment>
<keyword evidence="3" id="KW-1003">Cell membrane</keyword>
<dbReference type="RefSeq" id="WP_184173825.1">
    <property type="nucleotide sequence ID" value="NZ_JACHGF010000003.1"/>
</dbReference>
<comment type="subcellular location">
    <subcellularLocation>
        <location evidence="1">Cell membrane</location>
        <topology evidence="1">Multi-pass membrane protein</topology>
    </subcellularLocation>
</comment>